<feature type="region of interest" description="Disordered" evidence="1">
    <location>
        <begin position="404"/>
        <end position="435"/>
    </location>
</feature>
<feature type="region of interest" description="Disordered" evidence="1">
    <location>
        <begin position="290"/>
        <end position="321"/>
    </location>
</feature>
<name>A0A078AA78_STYLE</name>
<keyword evidence="3" id="KW-1185">Reference proteome</keyword>
<feature type="region of interest" description="Disordered" evidence="1">
    <location>
        <begin position="63"/>
        <end position="91"/>
    </location>
</feature>
<gene>
    <name evidence="2" type="primary">Contig10559.g11275</name>
    <name evidence="2" type="ORF">STYLEM_7444</name>
</gene>
<sequence length="484" mass="56055">MIRNSLVQSQQVTQDSTEEVQEFEDSISLINQQRGRLSSICQTSSPQTFIQKKLQEILKRKYHGINQHKNDSRSRDKSRKHLDSNHYGSFKVPNRLGPIDYTLFQNSQNDSVNLSCSKSTNMKHSSNLTIQIKGQASESISGKNDVDEQLQYNNQTVQNQEADQGSNENFDFFDQQRDRAFSSFTQVQTKDRSYSDNIIEKSTNISSYQSKDDGFQIKLIPLDLDIDELEQNLPLMTPLNLVKNKSNEVEISPDNIYHLPFIKSQNGSHNKQTQRIQSYYQYHIEKFKNKANNSQSRDNEQPLSNQSIDNKRKHSVVDSDKKQIEKLNKMMFQLESIKQQAHSRSRVGNQTLLNYHSTSDMKQNRSVNRKRYIGVQEPNNAGEILQGFSSIKIIKKPIMNAYNNISNPSQQKKGNSFISNNNTNNNSPSTYQYGMTSEKKNNQNVINLRQNRDLSQNSNKNQINLSQNEKSQYLKFRLQRQQEK</sequence>
<reference evidence="2 3" key="1">
    <citation type="submission" date="2014-06" db="EMBL/GenBank/DDBJ databases">
        <authorList>
            <person name="Swart Estienne"/>
        </authorList>
    </citation>
    <scope>NUCLEOTIDE SEQUENCE [LARGE SCALE GENOMIC DNA]</scope>
    <source>
        <strain evidence="2 3">130c</strain>
    </source>
</reference>
<evidence type="ECO:0000256" key="1">
    <source>
        <dbReference type="SAM" id="MobiDB-lite"/>
    </source>
</evidence>
<feature type="compositionally biased region" description="Polar residues" evidence="1">
    <location>
        <begin position="450"/>
        <end position="471"/>
    </location>
</feature>
<dbReference type="Proteomes" id="UP000039865">
    <property type="component" value="Unassembled WGS sequence"/>
</dbReference>
<accession>A0A078AA78</accession>
<dbReference type="EMBL" id="CCKQ01007121">
    <property type="protein sequence ID" value="CDW78467.1"/>
    <property type="molecule type" value="Genomic_DNA"/>
</dbReference>
<protein>
    <submittedName>
        <fullName evidence="2">Uncharacterized protein</fullName>
    </submittedName>
</protein>
<evidence type="ECO:0000313" key="2">
    <source>
        <dbReference type="EMBL" id="CDW78467.1"/>
    </source>
</evidence>
<organism evidence="2 3">
    <name type="scientific">Stylonychia lemnae</name>
    <name type="common">Ciliate</name>
    <dbReference type="NCBI Taxonomy" id="5949"/>
    <lineage>
        <taxon>Eukaryota</taxon>
        <taxon>Sar</taxon>
        <taxon>Alveolata</taxon>
        <taxon>Ciliophora</taxon>
        <taxon>Intramacronucleata</taxon>
        <taxon>Spirotrichea</taxon>
        <taxon>Stichotrichia</taxon>
        <taxon>Sporadotrichida</taxon>
        <taxon>Oxytrichidae</taxon>
        <taxon>Stylonychinae</taxon>
        <taxon>Stylonychia</taxon>
    </lineage>
</organism>
<proteinExistence type="predicted"/>
<feature type="compositionally biased region" description="Polar residues" evidence="1">
    <location>
        <begin position="404"/>
        <end position="414"/>
    </location>
</feature>
<evidence type="ECO:0000313" key="3">
    <source>
        <dbReference type="Proteomes" id="UP000039865"/>
    </source>
</evidence>
<dbReference type="InParanoid" id="A0A078AA78"/>
<feature type="compositionally biased region" description="Low complexity" evidence="1">
    <location>
        <begin position="415"/>
        <end position="429"/>
    </location>
</feature>
<feature type="compositionally biased region" description="Polar residues" evidence="1">
    <location>
        <begin position="290"/>
        <end position="308"/>
    </location>
</feature>
<feature type="region of interest" description="Disordered" evidence="1">
    <location>
        <begin position="450"/>
        <end position="472"/>
    </location>
</feature>
<dbReference type="AlphaFoldDB" id="A0A078AA78"/>